<sequence length="138" mass="14031">MSIPVDLAELADAASQHDFAYLVTMSEDCRPHLVAVQPVVEGGGVHVAGLGRRTLANASARAQVTLAWPPRVPGGHSLFVDGTAEVRSADAEGHGGLVVVTPARAVLHRPAPSPTPSADPAACGSDCVEVPVATDPST</sequence>
<dbReference type="SUPFAM" id="SSF50475">
    <property type="entry name" value="FMN-binding split barrel"/>
    <property type="match status" value="1"/>
</dbReference>
<gene>
    <name evidence="1" type="ORF">N864_02600</name>
</gene>
<proteinExistence type="predicted"/>
<dbReference type="EMBL" id="AWQS01000162">
    <property type="protein sequence ID" value="EWT04966.1"/>
    <property type="molecule type" value="Genomic_DNA"/>
</dbReference>
<name>W9GFH6_9MICO</name>
<dbReference type="OrthoDB" id="8907583at2"/>
<evidence type="ECO:0000313" key="2">
    <source>
        <dbReference type="Proteomes" id="UP000019494"/>
    </source>
</evidence>
<accession>W9GFH6</accession>
<comment type="caution">
    <text evidence="1">The sequence shown here is derived from an EMBL/GenBank/DDBJ whole genome shotgun (WGS) entry which is preliminary data.</text>
</comment>
<reference evidence="2" key="1">
    <citation type="submission" date="2013-08" db="EMBL/GenBank/DDBJ databases">
        <title>Intrasporangium oryzae NRRL B-24470.</title>
        <authorList>
            <person name="Liu H."/>
            <person name="Wang G."/>
        </authorList>
    </citation>
    <scope>NUCLEOTIDE SEQUENCE [LARGE SCALE GENOMIC DNA]</scope>
    <source>
        <strain evidence="2">Q5-1</strain>
    </source>
</reference>
<keyword evidence="2" id="KW-1185">Reference proteome</keyword>
<dbReference type="AlphaFoldDB" id="W9GFH6"/>
<organism evidence="1 2">
    <name type="scientific">Intrasporangium chromatireducens Q5-1</name>
    <dbReference type="NCBI Taxonomy" id="584657"/>
    <lineage>
        <taxon>Bacteria</taxon>
        <taxon>Bacillati</taxon>
        <taxon>Actinomycetota</taxon>
        <taxon>Actinomycetes</taxon>
        <taxon>Micrococcales</taxon>
        <taxon>Intrasporangiaceae</taxon>
        <taxon>Intrasporangium</taxon>
    </lineage>
</organism>
<dbReference type="InterPro" id="IPR012349">
    <property type="entry name" value="Split_barrel_FMN-bd"/>
</dbReference>
<protein>
    <submittedName>
        <fullName evidence="1">Uncharacterized protein</fullName>
    </submittedName>
</protein>
<dbReference type="Gene3D" id="2.30.110.10">
    <property type="entry name" value="Electron Transport, Fmn-binding Protein, Chain A"/>
    <property type="match status" value="1"/>
</dbReference>
<dbReference type="Proteomes" id="UP000019494">
    <property type="component" value="Unassembled WGS sequence"/>
</dbReference>
<evidence type="ECO:0000313" key="1">
    <source>
        <dbReference type="EMBL" id="EWT04966.1"/>
    </source>
</evidence>
<dbReference type="RefSeq" id="WP_034718959.1">
    <property type="nucleotide sequence ID" value="NZ_AWQS01000162.1"/>
</dbReference>